<protein>
    <submittedName>
        <fullName evidence="3">Aryl-alcohol dehydrogenase-like predicted oxidoreductase</fullName>
    </submittedName>
</protein>
<dbReference type="InterPro" id="IPR036812">
    <property type="entry name" value="NAD(P)_OxRdtase_dom_sf"/>
</dbReference>
<keyword evidence="1" id="KW-0560">Oxidoreductase</keyword>
<dbReference type="RefSeq" id="WP_245251089.1">
    <property type="nucleotide sequence ID" value="NZ_JAGGKK010000003.1"/>
</dbReference>
<feature type="domain" description="NADP-dependent oxidoreductase" evidence="2">
    <location>
        <begin position="22"/>
        <end position="312"/>
    </location>
</feature>
<dbReference type="PRINTS" id="PR00069">
    <property type="entry name" value="ALDKETRDTASE"/>
</dbReference>
<dbReference type="Pfam" id="PF00248">
    <property type="entry name" value="Aldo_ket_red"/>
    <property type="match status" value="1"/>
</dbReference>
<reference evidence="3 4" key="1">
    <citation type="submission" date="2021-03" db="EMBL/GenBank/DDBJ databases">
        <title>Genomic Encyclopedia of Type Strains, Phase IV (KMG-IV): sequencing the most valuable type-strain genomes for metagenomic binning, comparative biology and taxonomic classification.</title>
        <authorList>
            <person name="Goeker M."/>
        </authorList>
    </citation>
    <scope>NUCLEOTIDE SEQUENCE [LARGE SCALE GENOMIC DNA]</scope>
    <source>
        <strain evidence="3 4">DSM 21085</strain>
    </source>
</reference>
<accession>A0ABS4HAE7</accession>
<sequence length="327" mass="36929">MKYQILNGFNRNQPIEKKCSRLIMGSGGFHQFKNKNDIYDILNEFIKLGGNVLDTAHQYIDSERILGEWLSGREDRSDIYILTKGAHPDDGEPGNRVNPKSITKDINESLERLGTDYIDFYALHRDDESVPVGPIIELLNEHIASGKIHAIGTSNWSYQRIHEANLYADKNGLIGFMFNSPNLSLAKSNEPRWPGCVSVDDEMLNWHSGNQLPLFAWSSQAGGFFSGNFSPEIRENEEIVRVYYSEDNWERYRRAEKLAEEKEVSTIQIALAYVLNQDFPTAAIIGPEKIAELVSSIEGAEIGLTKQEVDWLDLQANSMIGSVIDEA</sequence>
<dbReference type="CDD" id="cd19082">
    <property type="entry name" value="AKR_AKR10A1_2"/>
    <property type="match status" value="1"/>
</dbReference>
<organism evidence="3 4">
    <name type="scientific">Virgibacillus litoralis</name>
    <dbReference type="NCBI Taxonomy" id="578221"/>
    <lineage>
        <taxon>Bacteria</taxon>
        <taxon>Bacillati</taxon>
        <taxon>Bacillota</taxon>
        <taxon>Bacilli</taxon>
        <taxon>Bacillales</taxon>
        <taxon>Bacillaceae</taxon>
        <taxon>Virgibacillus</taxon>
    </lineage>
</organism>
<evidence type="ECO:0000259" key="2">
    <source>
        <dbReference type="Pfam" id="PF00248"/>
    </source>
</evidence>
<name>A0ABS4HAE7_9BACI</name>
<gene>
    <name evidence="3" type="ORF">J2Z82_000806</name>
</gene>
<evidence type="ECO:0000313" key="3">
    <source>
        <dbReference type="EMBL" id="MBP1947877.1"/>
    </source>
</evidence>
<dbReference type="SUPFAM" id="SSF51430">
    <property type="entry name" value="NAD(P)-linked oxidoreductase"/>
    <property type="match status" value="1"/>
</dbReference>
<dbReference type="Gene3D" id="3.20.20.100">
    <property type="entry name" value="NADP-dependent oxidoreductase domain"/>
    <property type="match status" value="1"/>
</dbReference>
<comment type="caution">
    <text evidence="3">The sequence shown here is derived from an EMBL/GenBank/DDBJ whole genome shotgun (WGS) entry which is preliminary data.</text>
</comment>
<dbReference type="InterPro" id="IPR023210">
    <property type="entry name" value="NADP_OxRdtase_dom"/>
</dbReference>
<dbReference type="InterPro" id="IPR050523">
    <property type="entry name" value="AKR_Detox_Biosynth"/>
</dbReference>
<dbReference type="PANTHER" id="PTHR43364">
    <property type="entry name" value="NADH-SPECIFIC METHYLGLYOXAL REDUCTASE-RELATED"/>
    <property type="match status" value="1"/>
</dbReference>
<keyword evidence="4" id="KW-1185">Reference proteome</keyword>
<dbReference type="InterPro" id="IPR020471">
    <property type="entry name" value="AKR"/>
</dbReference>
<dbReference type="EMBL" id="JAGGKK010000003">
    <property type="protein sequence ID" value="MBP1947877.1"/>
    <property type="molecule type" value="Genomic_DNA"/>
</dbReference>
<evidence type="ECO:0000256" key="1">
    <source>
        <dbReference type="ARBA" id="ARBA00023002"/>
    </source>
</evidence>
<evidence type="ECO:0000313" key="4">
    <source>
        <dbReference type="Proteomes" id="UP001519328"/>
    </source>
</evidence>
<dbReference type="PANTHER" id="PTHR43364:SF4">
    <property type="entry name" value="NAD(P)-LINKED OXIDOREDUCTASE SUPERFAMILY PROTEIN"/>
    <property type="match status" value="1"/>
</dbReference>
<dbReference type="Proteomes" id="UP001519328">
    <property type="component" value="Unassembled WGS sequence"/>
</dbReference>
<proteinExistence type="predicted"/>